<dbReference type="InterPro" id="IPR014457">
    <property type="entry name" value="UCP010260"/>
</dbReference>
<dbReference type="PIRSF" id="PIRSF010260">
    <property type="entry name" value="UCP010260"/>
    <property type="match status" value="1"/>
</dbReference>
<dbReference type="SUPFAM" id="SSF55961">
    <property type="entry name" value="Bet v1-like"/>
    <property type="match status" value="1"/>
</dbReference>
<feature type="domain" description="DUF1990" evidence="1">
    <location>
        <begin position="2"/>
        <end position="152"/>
    </location>
</feature>
<dbReference type="InterPro" id="IPR018960">
    <property type="entry name" value="DUF1990"/>
</dbReference>
<keyword evidence="3" id="KW-1185">Reference proteome</keyword>
<accession>A0A2S2C3M1</accession>
<name>A0A2S2C3M1_9NOCA</name>
<dbReference type="KEGG" id="roz:CBI38_10300"/>
<gene>
    <name evidence="2" type="ORF">CBI38_10300</name>
</gene>
<dbReference type="EMBL" id="CP021354">
    <property type="protein sequence ID" value="AWK75459.1"/>
    <property type="molecule type" value="Genomic_DNA"/>
</dbReference>
<dbReference type="PANTHER" id="PTHR34202">
    <property type="entry name" value="UPF0548 PROTEIN"/>
    <property type="match status" value="1"/>
</dbReference>
<proteinExistence type="predicted"/>
<dbReference type="Proteomes" id="UP000245711">
    <property type="component" value="Chromosome"/>
</dbReference>
<dbReference type="PANTHER" id="PTHR34202:SF1">
    <property type="entry name" value="UPF0548 PROTEIN"/>
    <property type="match status" value="1"/>
</dbReference>
<evidence type="ECO:0000313" key="3">
    <source>
        <dbReference type="Proteomes" id="UP000245711"/>
    </source>
</evidence>
<dbReference type="Pfam" id="PF09348">
    <property type="entry name" value="DUF1990"/>
    <property type="match status" value="1"/>
</dbReference>
<evidence type="ECO:0000313" key="2">
    <source>
        <dbReference type="EMBL" id="AWK75459.1"/>
    </source>
</evidence>
<sequence length="159" mass="17427">MGASRDLPFPSGYHHLDEQKVIGRGSAVFDSAVAQLFTWGMHRGAGVKVGLDTPTATPDAAVELRWGIGPVGLTFCCRVIYVVDEPRVKGFAYGSLEGHPETGEERFVVEHRPDDTVVASISAFSRPGRWFTRLGGPANRAVQKVMTRRYLDALVSQKR</sequence>
<reference evidence="2 3" key="1">
    <citation type="submission" date="2017-05" db="EMBL/GenBank/DDBJ databases">
        <title>Isolation of Rhodococcus sp. S2-17 biodegrading of BP-3.</title>
        <authorList>
            <person name="Lee Y."/>
            <person name="Kim K.H."/>
            <person name="Chun B.H."/>
            <person name="Jung H.S."/>
            <person name="Jeon C.O."/>
        </authorList>
    </citation>
    <scope>NUCLEOTIDE SEQUENCE [LARGE SCALE GENOMIC DNA]</scope>
    <source>
        <strain evidence="2 3">S2-17</strain>
    </source>
</reference>
<evidence type="ECO:0000259" key="1">
    <source>
        <dbReference type="Pfam" id="PF09348"/>
    </source>
</evidence>
<protein>
    <recommendedName>
        <fullName evidence="1">DUF1990 domain-containing protein</fullName>
    </recommendedName>
</protein>
<organism evidence="2 3">
    <name type="scientific">Rhodococcus oxybenzonivorans</name>
    <dbReference type="NCBI Taxonomy" id="1990687"/>
    <lineage>
        <taxon>Bacteria</taxon>
        <taxon>Bacillati</taxon>
        <taxon>Actinomycetota</taxon>
        <taxon>Actinomycetes</taxon>
        <taxon>Mycobacteriales</taxon>
        <taxon>Nocardiaceae</taxon>
        <taxon>Rhodococcus</taxon>
    </lineage>
</organism>
<dbReference type="OrthoDB" id="120660at2"/>
<dbReference type="AlphaFoldDB" id="A0A2S2C3M1"/>